<gene>
    <name evidence="1" type="ORF">BT96DRAFT_1007477</name>
</gene>
<evidence type="ECO:0000313" key="1">
    <source>
        <dbReference type="EMBL" id="KAE9385005.1"/>
    </source>
</evidence>
<protein>
    <submittedName>
        <fullName evidence="1">Uncharacterized protein</fullName>
    </submittedName>
</protein>
<evidence type="ECO:0000313" key="2">
    <source>
        <dbReference type="Proteomes" id="UP000799118"/>
    </source>
</evidence>
<proteinExistence type="predicted"/>
<dbReference type="EMBL" id="ML770045">
    <property type="protein sequence ID" value="KAE9385005.1"/>
    <property type="molecule type" value="Genomic_DNA"/>
</dbReference>
<sequence length="131" mass="15743">MPGYTDEERYRDGRYDLTGDEERKFIEEGGAGWVPGTEGDVLLILRIRAEARRKMKKRQASREYYQRSRERLLEIAHEHNARFDALPEDEKETIRENHRWAQRSYHEWKRAELAKKAREARLQKKAQSRNA</sequence>
<dbReference type="Proteomes" id="UP000799118">
    <property type="component" value="Unassembled WGS sequence"/>
</dbReference>
<organism evidence="1 2">
    <name type="scientific">Gymnopus androsaceus JB14</name>
    <dbReference type="NCBI Taxonomy" id="1447944"/>
    <lineage>
        <taxon>Eukaryota</taxon>
        <taxon>Fungi</taxon>
        <taxon>Dikarya</taxon>
        <taxon>Basidiomycota</taxon>
        <taxon>Agaricomycotina</taxon>
        <taxon>Agaricomycetes</taxon>
        <taxon>Agaricomycetidae</taxon>
        <taxon>Agaricales</taxon>
        <taxon>Marasmiineae</taxon>
        <taxon>Omphalotaceae</taxon>
        <taxon>Gymnopus</taxon>
    </lineage>
</organism>
<keyword evidence="2" id="KW-1185">Reference proteome</keyword>
<reference evidence="1" key="1">
    <citation type="journal article" date="2019" name="Environ. Microbiol.">
        <title>Fungal ecological strategies reflected in gene transcription - a case study of two litter decomposers.</title>
        <authorList>
            <person name="Barbi F."/>
            <person name="Kohler A."/>
            <person name="Barry K."/>
            <person name="Baskaran P."/>
            <person name="Daum C."/>
            <person name="Fauchery L."/>
            <person name="Ihrmark K."/>
            <person name="Kuo A."/>
            <person name="LaButti K."/>
            <person name="Lipzen A."/>
            <person name="Morin E."/>
            <person name="Grigoriev I.V."/>
            <person name="Henrissat B."/>
            <person name="Lindahl B."/>
            <person name="Martin F."/>
        </authorList>
    </citation>
    <scope>NUCLEOTIDE SEQUENCE</scope>
    <source>
        <strain evidence="1">JB14</strain>
    </source>
</reference>
<name>A0A6A4GIC1_9AGAR</name>
<dbReference type="AlphaFoldDB" id="A0A6A4GIC1"/>
<accession>A0A6A4GIC1</accession>